<name>A0A1G7X049_PSEOR</name>
<sequence>MVERLAKELDASGEASVQNLEVPPDDRAWGEVFRLVGSNAMRGAVQEHFSVKMAFQNCCKVGLFRPDATEEYERFVSPQAQLLNQRPDLLNCRSDRTRAAPPGSPGGAVLLFRVDRERVFELELVGRE</sequence>
<dbReference type="AlphaFoldDB" id="A0A1G7X049"/>
<dbReference type="NCBIfam" id="NF040488">
    <property type="entry name" value="SCO5389_fam"/>
    <property type="match status" value="1"/>
</dbReference>
<proteinExistence type="predicted"/>
<keyword evidence="2" id="KW-1185">Reference proteome</keyword>
<gene>
    <name evidence="1" type="ORF">SAMN05216377_11523</name>
</gene>
<protein>
    <submittedName>
        <fullName evidence="1">Uncharacterized protein</fullName>
    </submittedName>
</protein>
<dbReference type="STRING" id="366584.SAMN05216377_11523"/>
<evidence type="ECO:0000313" key="1">
    <source>
        <dbReference type="EMBL" id="SDG76930.1"/>
    </source>
</evidence>
<dbReference type="Proteomes" id="UP000198967">
    <property type="component" value="Unassembled WGS sequence"/>
</dbReference>
<organism evidence="1 2">
    <name type="scientific">Pseudonocardia oroxyli</name>
    <dbReference type="NCBI Taxonomy" id="366584"/>
    <lineage>
        <taxon>Bacteria</taxon>
        <taxon>Bacillati</taxon>
        <taxon>Actinomycetota</taxon>
        <taxon>Actinomycetes</taxon>
        <taxon>Pseudonocardiales</taxon>
        <taxon>Pseudonocardiaceae</taxon>
        <taxon>Pseudonocardia</taxon>
    </lineage>
</organism>
<evidence type="ECO:0000313" key="2">
    <source>
        <dbReference type="Proteomes" id="UP000198967"/>
    </source>
</evidence>
<accession>A0A1G7X049</accession>
<reference evidence="1 2" key="1">
    <citation type="submission" date="2016-10" db="EMBL/GenBank/DDBJ databases">
        <authorList>
            <person name="de Groot N.N."/>
        </authorList>
    </citation>
    <scope>NUCLEOTIDE SEQUENCE [LARGE SCALE GENOMIC DNA]</scope>
    <source>
        <strain evidence="1 2">CGMCC 4.3143</strain>
    </source>
</reference>
<dbReference type="EMBL" id="FNBE01000015">
    <property type="protein sequence ID" value="SDG76930.1"/>
    <property type="molecule type" value="Genomic_DNA"/>
</dbReference>
<dbReference type="Pfam" id="PF20704">
    <property type="entry name" value="KH_NucS_shadow"/>
    <property type="match status" value="1"/>
</dbReference>